<dbReference type="SUPFAM" id="SSF51206">
    <property type="entry name" value="cAMP-binding domain-like"/>
    <property type="match status" value="1"/>
</dbReference>
<reference evidence="3" key="1">
    <citation type="submission" date="2023-05" db="EMBL/GenBank/DDBJ databases">
        <title>Nepenthes gracilis genome sequencing.</title>
        <authorList>
            <person name="Fukushima K."/>
        </authorList>
    </citation>
    <scope>NUCLEOTIDE SEQUENCE</scope>
    <source>
        <strain evidence="3">SING2019-196</strain>
    </source>
</reference>
<proteinExistence type="predicted"/>
<keyword evidence="1" id="KW-0813">Transport</keyword>
<dbReference type="Gene3D" id="2.60.120.10">
    <property type="entry name" value="Jelly Rolls"/>
    <property type="match status" value="1"/>
</dbReference>
<dbReference type="PANTHER" id="PTHR45651:SF12">
    <property type="entry name" value="CYCLIC NUCLEOTIDE-GATED ION CHANNEL 15-RELATED"/>
    <property type="match status" value="1"/>
</dbReference>
<sequence>MHLVHEEDQVNEMLFILRGHLYSYTTYGGRIGFFNSLILGPNDMCGEELLTWALDTRHLDVLPLSTRTVKAISDVEGFTLGAEDLKFISLQFRRMHSRELKHKLRFYSQHWRTWAACFIQAAWRRHKSYEGSATEVQQFPSDTAYENMDMFVPRPDAGIEAYAARLIADIRRSASNRFLAMI</sequence>
<dbReference type="PANTHER" id="PTHR45651">
    <property type="entry name" value="CYCLIC NUCLEOTIDE-GATED ION CHANNEL 15-RELATED-RELATED"/>
    <property type="match status" value="1"/>
</dbReference>
<dbReference type="InterPro" id="IPR014710">
    <property type="entry name" value="RmlC-like_jellyroll"/>
</dbReference>
<dbReference type="GO" id="GO:0034220">
    <property type="term" value="P:monoatomic ion transmembrane transport"/>
    <property type="evidence" value="ECO:0007669"/>
    <property type="project" value="UniProtKB-KW"/>
</dbReference>
<name>A0AAD3P4T3_NEPGR</name>
<evidence type="ECO:0000256" key="1">
    <source>
        <dbReference type="ARBA" id="ARBA00023286"/>
    </source>
</evidence>
<keyword evidence="2" id="KW-0407">Ion channel</keyword>
<evidence type="ECO:0000256" key="2">
    <source>
        <dbReference type="ARBA" id="ARBA00023303"/>
    </source>
</evidence>
<keyword evidence="1" id="KW-0406">Ion transport</keyword>
<evidence type="ECO:0000313" key="4">
    <source>
        <dbReference type="Proteomes" id="UP001279734"/>
    </source>
</evidence>
<dbReference type="Proteomes" id="UP001279734">
    <property type="component" value="Unassembled WGS sequence"/>
</dbReference>
<dbReference type="AlphaFoldDB" id="A0AAD3P4T3"/>
<keyword evidence="4" id="KW-1185">Reference proteome</keyword>
<dbReference type="InterPro" id="IPR018490">
    <property type="entry name" value="cNMP-bd_dom_sf"/>
</dbReference>
<evidence type="ECO:0008006" key="5">
    <source>
        <dbReference type="Google" id="ProtNLM"/>
    </source>
</evidence>
<evidence type="ECO:0000313" key="3">
    <source>
        <dbReference type="EMBL" id="GMG98809.1"/>
    </source>
</evidence>
<dbReference type="EMBL" id="BSYO01000001">
    <property type="protein sequence ID" value="GMG98809.1"/>
    <property type="molecule type" value="Genomic_DNA"/>
</dbReference>
<dbReference type="GO" id="GO:0016020">
    <property type="term" value="C:membrane"/>
    <property type="evidence" value="ECO:0007669"/>
    <property type="project" value="UniProtKB-SubCell"/>
</dbReference>
<keyword evidence="1" id="KW-1071">Ligand-gated ion channel</keyword>
<protein>
    <recommendedName>
        <fullName evidence="5">Cyclic nucleotide-binding domain-containing protein</fullName>
    </recommendedName>
</protein>
<accession>A0AAD3P4T3</accession>
<comment type="caution">
    <text evidence="3">The sequence shown here is derived from an EMBL/GenBank/DDBJ whole genome shotgun (WGS) entry which is preliminary data.</text>
</comment>
<gene>
    <name evidence="3" type="ORF">Nepgr_000649</name>
</gene>
<organism evidence="3 4">
    <name type="scientific">Nepenthes gracilis</name>
    <name type="common">Slender pitcher plant</name>
    <dbReference type="NCBI Taxonomy" id="150966"/>
    <lineage>
        <taxon>Eukaryota</taxon>
        <taxon>Viridiplantae</taxon>
        <taxon>Streptophyta</taxon>
        <taxon>Embryophyta</taxon>
        <taxon>Tracheophyta</taxon>
        <taxon>Spermatophyta</taxon>
        <taxon>Magnoliopsida</taxon>
        <taxon>eudicotyledons</taxon>
        <taxon>Gunneridae</taxon>
        <taxon>Pentapetalae</taxon>
        <taxon>Caryophyllales</taxon>
        <taxon>Nepenthaceae</taxon>
        <taxon>Nepenthes</taxon>
    </lineage>
</organism>